<proteinExistence type="predicted"/>
<dbReference type="EMBL" id="CADEAL010001813">
    <property type="protein sequence ID" value="CAB1435822.1"/>
    <property type="molecule type" value="Genomic_DNA"/>
</dbReference>
<gene>
    <name evidence="1" type="ORF">PLEPLA_LOCUS23867</name>
</gene>
<accession>A0A9N7UQ76</accession>
<reference evidence="1" key="1">
    <citation type="submission" date="2020-03" db="EMBL/GenBank/DDBJ databases">
        <authorList>
            <person name="Weist P."/>
        </authorList>
    </citation>
    <scope>NUCLEOTIDE SEQUENCE</scope>
</reference>
<organism evidence="1 2">
    <name type="scientific">Pleuronectes platessa</name>
    <name type="common">European plaice</name>
    <dbReference type="NCBI Taxonomy" id="8262"/>
    <lineage>
        <taxon>Eukaryota</taxon>
        <taxon>Metazoa</taxon>
        <taxon>Chordata</taxon>
        <taxon>Craniata</taxon>
        <taxon>Vertebrata</taxon>
        <taxon>Euteleostomi</taxon>
        <taxon>Actinopterygii</taxon>
        <taxon>Neopterygii</taxon>
        <taxon>Teleostei</taxon>
        <taxon>Neoteleostei</taxon>
        <taxon>Acanthomorphata</taxon>
        <taxon>Carangaria</taxon>
        <taxon>Pleuronectiformes</taxon>
        <taxon>Pleuronectoidei</taxon>
        <taxon>Pleuronectidae</taxon>
        <taxon>Pleuronectes</taxon>
    </lineage>
</organism>
<keyword evidence="2" id="KW-1185">Reference proteome</keyword>
<dbReference type="Proteomes" id="UP001153269">
    <property type="component" value="Unassembled WGS sequence"/>
</dbReference>
<evidence type="ECO:0000313" key="2">
    <source>
        <dbReference type="Proteomes" id="UP001153269"/>
    </source>
</evidence>
<dbReference type="AlphaFoldDB" id="A0A9N7UQ76"/>
<sequence length="197" mass="21072">MKTQPCGQQGHFVQAEVGKSHWRRTTISAVLHQSGLDGQEASKKPMGSVFAAEFLFIILLASPVSALNHLHILQRVQSSSMASLCVRSDPAFAGALPSGSTCPFGLWVIHSSSMAGLFSLEVCSPEVLPFGRTPRVSCLLDLQPSGHLLEVFCGAPAQCSGYCPEIPSPTFLFPVHWPPSFPSGGMCLQSALYSPFL</sequence>
<name>A0A9N7UQ76_PLEPL</name>
<evidence type="ECO:0000313" key="1">
    <source>
        <dbReference type="EMBL" id="CAB1435822.1"/>
    </source>
</evidence>
<protein>
    <submittedName>
        <fullName evidence="1">Uncharacterized protein</fullName>
    </submittedName>
</protein>
<comment type="caution">
    <text evidence="1">The sequence shown here is derived from an EMBL/GenBank/DDBJ whole genome shotgun (WGS) entry which is preliminary data.</text>
</comment>